<dbReference type="EMBL" id="JAVDTR010000012">
    <property type="protein sequence ID" value="MDR6725589.1"/>
    <property type="molecule type" value="Genomic_DNA"/>
</dbReference>
<dbReference type="AlphaFoldDB" id="A0AAP5H3F4"/>
<name>A0AAP5H3F4_PAEAM</name>
<evidence type="ECO:0000313" key="1">
    <source>
        <dbReference type="EMBL" id="MDR6725589.1"/>
    </source>
</evidence>
<comment type="caution">
    <text evidence="1">The sequence shown here is derived from an EMBL/GenBank/DDBJ whole genome shotgun (WGS) entry which is preliminary data.</text>
</comment>
<reference evidence="1" key="1">
    <citation type="submission" date="2023-07" db="EMBL/GenBank/DDBJ databases">
        <title>Sorghum-associated microbial communities from plants grown in Nebraska, USA.</title>
        <authorList>
            <person name="Schachtman D."/>
        </authorList>
    </citation>
    <scope>NUCLEOTIDE SEQUENCE</scope>
    <source>
        <strain evidence="1">BE80</strain>
    </source>
</reference>
<sequence length="139" mass="15815">MRTATILIIILLTFVIGCTGKNQRIDPNEFLQQFQTSLEEQGLKVETMEPPSSVDMQGLIPYQFSISYNGEEKDTVFIFFTDSIEQARQALAEANFMISTLTKVGEYQQDNVIIIQFAHDGNLDKYRSQIYTAISSDEE</sequence>
<evidence type="ECO:0008006" key="3">
    <source>
        <dbReference type="Google" id="ProtNLM"/>
    </source>
</evidence>
<proteinExistence type="predicted"/>
<dbReference type="Proteomes" id="UP001254832">
    <property type="component" value="Unassembled WGS sequence"/>
</dbReference>
<dbReference type="RefSeq" id="WP_310142888.1">
    <property type="nucleotide sequence ID" value="NZ_JAVDTR010000012.1"/>
</dbReference>
<dbReference type="PROSITE" id="PS51257">
    <property type="entry name" value="PROKAR_LIPOPROTEIN"/>
    <property type="match status" value="1"/>
</dbReference>
<accession>A0AAP5H3F4</accession>
<protein>
    <recommendedName>
        <fullName evidence="3">Lipoprotein</fullName>
    </recommendedName>
</protein>
<gene>
    <name evidence="1" type="ORF">J2W91_004091</name>
</gene>
<evidence type="ECO:0000313" key="2">
    <source>
        <dbReference type="Proteomes" id="UP001254832"/>
    </source>
</evidence>
<organism evidence="1 2">
    <name type="scientific">Paenibacillus amylolyticus</name>
    <dbReference type="NCBI Taxonomy" id="1451"/>
    <lineage>
        <taxon>Bacteria</taxon>
        <taxon>Bacillati</taxon>
        <taxon>Bacillota</taxon>
        <taxon>Bacilli</taxon>
        <taxon>Bacillales</taxon>
        <taxon>Paenibacillaceae</taxon>
        <taxon>Paenibacillus</taxon>
    </lineage>
</organism>